<dbReference type="PANTHER" id="PTHR43569:SF1">
    <property type="entry name" value="BLL3371 PROTEIN"/>
    <property type="match status" value="1"/>
</dbReference>
<comment type="caution">
    <text evidence="3">The sequence shown here is derived from an EMBL/GenBank/DDBJ whole genome shotgun (WGS) entry which is preliminary data.</text>
</comment>
<keyword evidence="4" id="KW-1185">Reference proteome</keyword>
<dbReference type="RefSeq" id="WP_184782935.1">
    <property type="nucleotide sequence ID" value="NZ_JACHMG010000001.1"/>
</dbReference>
<gene>
    <name evidence="3" type="ORF">BJY18_005695</name>
</gene>
<dbReference type="InterPro" id="IPR032466">
    <property type="entry name" value="Metal_Hydrolase"/>
</dbReference>
<evidence type="ECO:0000313" key="3">
    <source>
        <dbReference type="EMBL" id="MBB4688210.1"/>
    </source>
</evidence>
<dbReference type="SUPFAM" id="SSF51556">
    <property type="entry name" value="Metallo-dependent hydrolases"/>
    <property type="match status" value="1"/>
</dbReference>
<name>A0A840J2D7_9PSEU</name>
<proteinExistence type="inferred from homology"/>
<dbReference type="GO" id="GO:0016787">
    <property type="term" value="F:hydrolase activity"/>
    <property type="evidence" value="ECO:0007669"/>
    <property type="project" value="UniProtKB-KW"/>
</dbReference>
<accession>A0A840J2D7</accession>
<evidence type="ECO:0000313" key="4">
    <source>
        <dbReference type="Proteomes" id="UP000581769"/>
    </source>
</evidence>
<dbReference type="EMBL" id="JACHMG010000001">
    <property type="protein sequence ID" value="MBB4688210.1"/>
    <property type="molecule type" value="Genomic_DNA"/>
</dbReference>
<comment type="similarity">
    <text evidence="1">Belongs to the metallo-dependent hydrolases superfamily.</text>
</comment>
<dbReference type="Gene3D" id="3.20.20.140">
    <property type="entry name" value="Metal-dependent hydrolases"/>
    <property type="match status" value="1"/>
</dbReference>
<organism evidence="3 4">
    <name type="scientific">Amycolatopsis jiangsuensis</name>
    <dbReference type="NCBI Taxonomy" id="1181879"/>
    <lineage>
        <taxon>Bacteria</taxon>
        <taxon>Bacillati</taxon>
        <taxon>Actinomycetota</taxon>
        <taxon>Actinomycetes</taxon>
        <taxon>Pseudonocardiales</taxon>
        <taxon>Pseudonocardiaceae</taxon>
        <taxon>Amycolatopsis</taxon>
    </lineage>
</organism>
<keyword evidence="3" id="KW-0378">Hydrolase</keyword>
<reference evidence="3 4" key="1">
    <citation type="submission" date="2020-08" db="EMBL/GenBank/DDBJ databases">
        <title>Sequencing the genomes of 1000 actinobacteria strains.</title>
        <authorList>
            <person name="Klenk H.-P."/>
        </authorList>
    </citation>
    <scope>NUCLEOTIDE SEQUENCE [LARGE SCALE GENOMIC DNA]</scope>
    <source>
        <strain evidence="3 4">DSM 45859</strain>
    </source>
</reference>
<dbReference type="AlphaFoldDB" id="A0A840J2D7"/>
<dbReference type="PANTHER" id="PTHR43569">
    <property type="entry name" value="AMIDOHYDROLASE"/>
    <property type="match status" value="1"/>
</dbReference>
<dbReference type="Pfam" id="PF04909">
    <property type="entry name" value="Amidohydro_2"/>
    <property type="match status" value="1"/>
</dbReference>
<evidence type="ECO:0000256" key="1">
    <source>
        <dbReference type="ARBA" id="ARBA00038310"/>
    </source>
</evidence>
<feature type="domain" description="Amidohydrolase-related" evidence="2">
    <location>
        <begin position="43"/>
        <end position="349"/>
    </location>
</feature>
<sequence length="354" mass="38639">MAAVDLFGAAGRPSEFGRIHPADEQWLSKQPAEPIIDPELPIVDAHHHLWQIGSAAYLAGDLAGDLATGHNVVSTVYIDCVSHYRTEGPEHLRPVGETEFVLRETARQPGPAKVAEGIVGFADLSLGARVEEVLRAHLAVAPERFAGIRYSAHWDADDAIENGRPYVRPNLLADPAVREGARTLARLGLTLDALVFHHQLDDVIALADAVPELTIVLNHCGFPLGYGPYAGRLDEVHARWLASIRELARRPNIVCKLGGLVSRLAEYDYRTAEVPPTSEELARVWRRWVIGCIEAFGADRCLFESNFPVDKMGTGYATLWNAFKRISVGASAAELAALFAGTARRIYGLAETES</sequence>
<dbReference type="InterPro" id="IPR052350">
    <property type="entry name" value="Metallo-dep_Lactonases"/>
</dbReference>
<dbReference type="Proteomes" id="UP000581769">
    <property type="component" value="Unassembled WGS sequence"/>
</dbReference>
<protein>
    <submittedName>
        <fullName evidence="3">Putative TIM-barrel fold metal-dependent hydrolase</fullName>
    </submittedName>
</protein>
<dbReference type="InterPro" id="IPR006680">
    <property type="entry name" value="Amidohydro-rel"/>
</dbReference>
<evidence type="ECO:0000259" key="2">
    <source>
        <dbReference type="Pfam" id="PF04909"/>
    </source>
</evidence>